<evidence type="ECO:0000256" key="6">
    <source>
        <dbReference type="ARBA" id="ARBA00023242"/>
    </source>
</evidence>
<feature type="compositionally biased region" description="Low complexity" evidence="7">
    <location>
        <begin position="45"/>
        <end position="61"/>
    </location>
</feature>
<evidence type="ECO:0000256" key="2">
    <source>
        <dbReference type="ARBA" id="ARBA00007163"/>
    </source>
</evidence>
<evidence type="ECO:0000256" key="4">
    <source>
        <dbReference type="ARBA" id="ARBA00023125"/>
    </source>
</evidence>
<comment type="similarity">
    <text evidence="2">Belongs to the bZIP family.</text>
</comment>
<dbReference type="GO" id="GO:0000977">
    <property type="term" value="F:RNA polymerase II transcription regulatory region sequence-specific DNA binding"/>
    <property type="evidence" value="ECO:0007669"/>
    <property type="project" value="TreeGrafter"/>
</dbReference>
<keyword evidence="4" id="KW-0238">DNA-binding</keyword>
<evidence type="ECO:0000256" key="7">
    <source>
        <dbReference type="SAM" id="MobiDB-lite"/>
    </source>
</evidence>
<keyword evidence="5" id="KW-0804">Transcription</keyword>
<dbReference type="SUPFAM" id="SSF57959">
    <property type="entry name" value="Leucine zipper domain"/>
    <property type="match status" value="1"/>
</dbReference>
<dbReference type="Gene3D" id="1.20.5.170">
    <property type="match status" value="1"/>
</dbReference>
<dbReference type="GO" id="GO:0001228">
    <property type="term" value="F:DNA-binding transcription activator activity, RNA polymerase II-specific"/>
    <property type="evidence" value="ECO:0007669"/>
    <property type="project" value="TreeGrafter"/>
</dbReference>
<dbReference type="PROSITE" id="PS50217">
    <property type="entry name" value="BZIP"/>
    <property type="match status" value="1"/>
</dbReference>
<dbReference type="InterPro" id="IPR004827">
    <property type="entry name" value="bZIP"/>
</dbReference>
<dbReference type="PROSITE" id="PS00036">
    <property type="entry name" value="BZIP_BASIC"/>
    <property type="match status" value="1"/>
</dbReference>
<dbReference type="GO" id="GO:0005634">
    <property type="term" value="C:nucleus"/>
    <property type="evidence" value="ECO:0007669"/>
    <property type="project" value="UniProtKB-SubCell"/>
</dbReference>
<dbReference type="PANTHER" id="PTHR13044:SF14">
    <property type="entry name" value="CRYPTOCEPHAL, ISOFORM A"/>
    <property type="match status" value="1"/>
</dbReference>
<evidence type="ECO:0000313" key="9">
    <source>
        <dbReference type="EMBL" id="VDK25290.1"/>
    </source>
</evidence>
<dbReference type="InterPro" id="IPR046347">
    <property type="entry name" value="bZIP_sf"/>
</dbReference>
<gene>
    <name evidence="9" type="ORF">ASIM_LOCUS5299</name>
</gene>
<comment type="subcellular location">
    <subcellularLocation>
        <location evidence="1">Nucleus</location>
    </subcellularLocation>
</comment>
<dbReference type="EMBL" id="UYRR01010219">
    <property type="protein sequence ID" value="VDK25290.1"/>
    <property type="molecule type" value="Genomic_DNA"/>
</dbReference>
<evidence type="ECO:0000256" key="5">
    <source>
        <dbReference type="ARBA" id="ARBA00023163"/>
    </source>
</evidence>
<evidence type="ECO:0000313" key="10">
    <source>
        <dbReference type="Proteomes" id="UP000267096"/>
    </source>
</evidence>
<protein>
    <recommendedName>
        <fullName evidence="8">BZIP domain-containing protein</fullName>
    </recommendedName>
</protein>
<feature type="domain" description="BZIP" evidence="8">
    <location>
        <begin position="80"/>
        <end position="139"/>
    </location>
</feature>
<evidence type="ECO:0000256" key="1">
    <source>
        <dbReference type="ARBA" id="ARBA00004123"/>
    </source>
</evidence>
<dbReference type="OrthoDB" id="5847285at2759"/>
<keyword evidence="6" id="KW-0539">Nucleus</keyword>
<feature type="region of interest" description="Disordered" evidence="7">
    <location>
        <begin position="23"/>
        <end position="106"/>
    </location>
</feature>
<feature type="compositionally biased region" description="Polar residues" evidence="7">
    <location>
        <begin position="62"/>
        <end position="77"/>
    </location>
</feature>
<name>A0A3P6P2D0_ANISI</name>
<accession>A0A3P6P2D0</accession>
<reference evidence="9 10" key="1">
    <citation type="submission" date="2018-11" db="EMBL/GenBank/DDBJ databases">
        <authorList>
            <consortium name="Pathogen Informatics"/>
        </authorList>
    </citation>
    <scope>NUCLEOTIDE SEQUENCE [LARGE SCALE GENOMIC DNA]</scope>
</reference>
<dbReference type="SMART" id="SM00338">
    <property type="entry name" value="BRLZ"/>
    <property type="match status" value="1"/>
</dbReference>
<dbReference type="Proteomes" id="UP000267096">
    <property type="component" value="Unassembled WGS sequence"/>
</dbReference>
<sequence>MQVIKASCNVRNKKLHSYPYLYDSSEDEPYLSSDDNVTDHRGYVRSASRSSQKSASSEFARTTNSPLASRCSSTSPHISERKREQNRSAAIRYRDKRREEAKRKKQELHDLELKNVELKTQVAGLSKEISYLKTILHEVLDKTTN</sequence>
<proteinExistence type="inferred from homology"/>
<keyword evidence="3" id="KW-0805">Transcription regulation</keyword>
<dbReference type="Pfam" id="PF07716">
    <property type="entry name" value="bZIP_2"/>
    <property type="match status" value="1"/>
</dbReference>
<organism evidence="9 10">
    <name type="scientific">Anisakis simplex</name>
    <name type="common">Herring worm</name>
    <dbReference type="NCBI Taxonomy" id="6269"/>
    <lineage>
        <taxon>Eukaryota</taxon>
        <taxon>Metazoa</taxon>
        <taxon>Ecdysozoa</taxon>
        <taxon>Nematoda</taxon>
        <taxon>Chromadorea</taxon>
        <taxon>Rhabditida</taxon>
        <taxon>Spirurina</taxon>
        <taxon>Ascaridomorpha</taxon>
        <taxon>Ascaridoidea</taxon>
        <taxon>Anisakidae</taxon>
        <taxon>Anisakis</taxon>
        <taxon>Anisakis simplex complex</taxon>
    </lineage>
</organism>
<dbReference type="AlphaFoldDB" id="A0A3P6P2D0"/>
<dbReference type="PANTHER" id="PTHR13044">
    <property type="entry name" value="ACTIVATING TRANSCRIPTION FACTOR ATF 4/5"/>
    <property type="match status" value="1"/>
</dbReference>
<dbReference type="CDD" id="cd14692">
    <property type="entry name" value="bZIP_ATF4"/>
    <property type="match status" value="1"/>
</dbReference>
<feature type="compositionally biased region" description="Basic and acidic residues" evidence="7">
    <location>
        <begin position="78"/>
        <end position="106"/>
    </location>
</feature>
<keyword evidence="10" id="KW-1185">Reference proteome</keyword>
<evidence type="ECO:0000259" key="8">
    <source>
        <dbReference type="PROSITE" id="PS50217"/>
    </source>
</evidence>
<evidence type="ECO:0000256" key="3">
    <source>
        <dbReference type="ARBA" id="ARBA00023015"/>
    </source>
</evidence>